<accession>A0A2N7QGT7</accession>
<name>A0A2N7QGT7_9BACT</name>
<sequence length="122" mass="13719">MIVISEISLGAEQKFAPLKLETQQQQIQKPAQPLPVTLLLDLTVERIWLNSKNRIAFTIRNIGKGSIVHDIYSKVFVKLTYVNFGKTYPLGILDPNKLLSKPGGFISYTSEIEISSMEKVID</sequence>
<evidence type="ECO:0000313" key="1">
    <source>
        <dbReference type="EMBL" id="PMP98168.1"/>
    </source>
</evidence>
<dbReference type="Proteomes" id="UP000235619">
    <property type="component" value="Unassembled WGS sequence"/>
</dbReference>
<comment type="caution">
    <text evidence="1">The sequence shown here is derived from an EMBL/GenBank/DDBJ whole genome shotgun (WGS) entry which is preliminary data.</text>
</comment>
<gene>
    <name evidence="1" type="ORF">C0169_00265</name>
</gene>
<dbReference type="AlphaFoldDB" id="A0A2N7QGT7"/>
<reference evidence="1 2" key="1">
    <citation type="submission" date="2018-01" db="EMBL/GenBank/DDBJ databases">
        <title>Metagenomic assembled genomes from two thermal pools in the Uzon Caldera, Kamchatka, Russia.</title>
        <authorList>
            <person name="Wilkins L."/>
            <person name="Ettinger C."/>
        </authorList>
    </citation>
    <scope>NUCLEOTIDE SEQUENCE [LARGE SCALE GENOMIC DNA]</scope>
    <source>
        <strain evidence="1">ARK-04</strain>
    </source>
</reference>
<organism evidence="1 2">
    <name type="scientific">Thermodesulfobacterium geofontis</name>
    <dbReference type="NCBI Taxonomy" id="1295609"/>
    <lineage>
        <taxon>Bacteria</taxon>
        <taxon>Pseudomonadati</taxon>
        <taxon>Thermodesulfobacteriota</taxon>
        <taxon>Thermodesulfobacteria</taxon>
        <taxon>Thermodesulfobacteriales</taxon>
        <taxon>Thermodesulfobacteriaceae</taxon>
        <taxon>Thermodesulfobacterium</taxon>
    </lineage>
</organism>
<dbReference type="EMBL" id="PNJD01000015">
    <property type="protein sequence ID" value="PMP98168.1"/>
    <property type="molecule type" value="Genomic_DNA"/>
</dbReference>
<protein>
    <submittedName>
        <fullName evidence="1">Uncharacterized protein</fullName>
    </submittedName>
</protein>
<evidence type="ECO:0000313" key="2">
    <source>
        <dbReference type="Proteomes" id="UP000235619"/>
    </source>
</evidence>
<proteinExistence type="predicted"/>